<comment type="caution">
    <text evidence="4">The sequence shown here is derived from an EMBL/GenBank/DDBJ whole genome shotgun (WGS) entry which is preliminary data.</text>
</comment>
<dbReference type="OrthoDB" id="1930285at2759"/>
<keyword evidence="5" id="KW-1185">Reference proteome</keyword>
<evidence type="ECO:0000259" key="3">
    <source>
        <dbReference type="Pfam" id="PF11331"/>
    </source>
</evidence>
<dbReference type="Pfam" id="PF11331">
    <property type="entry name" value="Zn_ribbon_12"/>
    <property type="match status" value="1"/>
</dbReference>
<evidence type="ECO:0000313" key="5">
    <source>
        <dbReference type="Proteomes" id="UP001153076"/>
    </source>
</evidence>
<name>A0A9Q1GRA0_9CARY</name>
<dbReference type="GO" id="GO:1900150">
    <property type="term" value="P:regulation of defense response to fungus"/>
    <property type="evidence" value="ECO:0007669"/>
    <property type="project" value="InterPro"/>
</dbReference>
<organism evidence="4 5">
    <name type="scientific">Carnegiea gigantea</name>
    <dbReference type="NCBI Taxonomy" id="171969"/>
    <lineage>
        <taxon>Eukaryota</taxon>
        <taxon>Viridiplantae</taxon>
        <taxon>Streptophyta</taxon>
        <taxon>Embryophyta</taxon>
        <taxon>Tracheophyta</taxon>
        <taxon>Spermatophyta</taxon>
        <taxon>Magnoliopsida</taxon>
        <taxon>eudicotyledons</taxon>
        <taxon>Gunneridae</taxon>
        <taxon>Pentapetalae</taxon>
        <taxon>Caryophyllales</taxon>
        <taxon>Cactineae</taxon>
        <taxon>Cactaceae</taxon>
        <taxon>Cactoideae</taxon>
        <taxon>Echinocereeae</taxon>
        <taxon>Carnegiea</taxon>
    </lineage>
</organism>
<dbReference type="EMBL" id="JAKOGI010001517">
    <property type="protein sequence ID" value="KAJ8425215.1"/>
    <property type="molecule type" value="Genomic_DNA"/>
</dbReference>
<evidence type="ECO:0000313" key="4">
    <source>
        <dbReference type="EMBL" id="KAJ8425215.1"/>
    </source>
</evidence>
<feature type="region of interest" description="Disordered" evidence="1">
    <location>
        <begin position="184"/>
        <end position="230"/>
    </location>
</feature>
<dbReference type="InterPro" id="IPR040244">
    <property type="entry name" value="EDR4-like"/>
</dbReference>
<feature type="compositionally biased region" description="Polar residues" evidence="1">
    <location>
        <begin position="957"/>
        <end position="969"/>
    </location>
</feature>
<gene>
    <name evidence="4" type="ORF">Cgig2_015691</name>
</gene>
<sequence>MTHICLLNRKKDEEDSGFYYFLTYHLLSGSSSYFILLGFSPLPIASNEIVGLKLLTKLSFKSETMTQLAYVRRLSSKNNSASSFEWLVDEFRFVKLINLNVQNAQRSFRNLSKFLCTPVVAVGPFFKVNNSLAEIVAALLWVRDGSFGLVNQDCVTNAAKYYRAENRALGLDSHEQVAAESNGVVKARDGGESSSSSQRSSSAGDQSSDRNQVQGHNVAEDKSEQLGGANSDHFTALSEESGFLKVKGDGEVDSKSHVSNSKDHVVNQIVQHPRAANSANEASFTESATVLETKAQKCIAHANSSKEASRLCSSQVLESKELSTLGKDHAAHENREAQHITRVNGVTENENEQLEHPHVIPSEDQKQVGDVNCFSQACILNDSPGTKGTICNGLDNHILVKNRKDECEGKLPYEKISAEDINYHDMEKIPNLAKEESNGEAQHDSVECIQLQLGSIKLSEASMRTEIMLCRNDNLTARREANSRASRDTVKMDSCNVFQEPRSGSNSLKNVSETLRQKIENFDDGFEYGSEIVRSMDSPKASEPVNAPREDGRSCKTVQRSLTRGSLAYDGSVSSFDGNDDQGIEQQEHATKACPELKNLVSKGGYSDSGFQSKAKTSSKMLLDEKMKSGMLEEAEPIEDNAIPARSRPRPYRDGFIHRVPLYRSSELVYETGSSSSYIHEEIPIHRMHHYPCRYEDSEAWVKKGYVQKQNIDRRRFPEALWRESEFVPTYYNYETSGEIYQRSRHPGYVDRRRRAESWSLSGSLPRVQYSGEIFNGRYQMQDPFMNRRPDGIRWSAQLPPPSAFCWDAYDSCPTSPRQFMEPEPYPWTRDAASVSDDQRLRDQIMRRLHIREKRQAVKRHCHPLGGGAPFITCYLCFRVVQLPEEFLLSRTRATTHRVRCGACLSILEFALENETCLTPHVRDDATEGNETNAGRNDSTENRKPFSEQTDEGDVATAQQEEQVTTSSAHGLFITP</sequence>
<protein>
    <recommendedName>
        <fullName evidence="3">Probable zinc-ribbon domain-containing protein</fullName>
    </recommendedName>
</protein>
<dbReference type="PANTHER" id="PTHR31105">
    <property type="entry name" value="EXTRA-LARGE G-PROTEIN-LIKE"/>
    <property type="match status" value="1"/>
</dbReference>
<keyword evidence="2" id="KW-1133">Transmembrane helix</keyword>
<proteinExistence type="predicted"/>
<dbReference type="InterPro" id="IPR021480">
    <property type="entry name" value="Zinc_ribbon_12"/>
</dbReference>
<dbReference type="PANTHER" id="PTHR31105:SF38">
    <property type="entry name" value="PROTEIN ENHANCED DISEASE RESISTANCE 4"/>
    <property type="match status" value="1"/>
</dbReference>
<dbReference type="Proteomes" id="UP001153076">
    <property type="component" value="Unassembled WGS sequence"/>
</dbReference>
<evidence type="ECO:0000256" key="2">
    <source>
        <dbReference type="SAM" id="Phobius"/>
    </source>
</evidence>
<feature type="region of interest" description="Disordered" evidence="1">
    <location>
        <begin position="922"/>
        <end position="976"/>
    </location>
</feature>
<accession>A0A9Q1GRA0</accession>
<feature type="region of interest" description="Disordered" evidence="1">
    <location>
        <begin position="535"/>
        <end position="557"/>
    </location>
</feature>
<feature type="domain" description="Probable zinc-ribbon" evidence="3">
    <location>
        <begin position="867"/>
        <end position="912"/>
    </location>
</feature>
<feature type="compositionally biased region" description="Low complexity" evidence="1">
    <location>
        <begin position="192"/>
        <end position="210"/>
    </location>
</feature>
<reference evidence="4" key="1">
    <citation type="submission" date="2022-04" db="EMBL/GenBank/DDBJ databases">
        <title>Carnegiea gigantea Genome sequencing and assembly v2.</title>
        <authorList>
            <person name="Copetti D."/>
            <person name="Sanderson M.J."/>
            <person name="Burquez A."/>
            <person name="Wojciechowski M.F."/>
        </authorList>
    </citation>
    <scope>NUCLEOTIDE SEQUENCE</scope>
    <source>
        <strain evidence="4">SGP5-SGP5p</strain>
        <tissue evidence="4">Aerial part</tissue>
    </source>
</reference>
<keyword evidence="2" id="KW-0812">Transmembrane</keyword>
<feature type="transmembrane region" description="Helical" evidence="2">
    <location>
        <begin position="18"/>
        <end position="39"/>
    </location>
</feature>
<keyword evidence="2" id="KW-0472">Membrane</keyword>
<evidence type="ECO:0000256" key="1">
    <source>
        <dbReference type="SAM" id="MobiDB-lite"/>
    </source>
</evidence>
<dbReference type="AlphaFoldDB" id="A0A9Q1GRA0"/>